<dbReference type="KEGG" id="pnl:PNK_p0117"/>
<evidence type="ECO:0000313" key="1">
    <source>
        <dbReference type="EMBL" id="CUI18169.1"/>
    </source>
</evidence>
<dbReference type="AlphaFoldDB" id="A0A0U5JDX3"/>
<accession>A0A0U5JDX3</accession>
<sequence length="117" mass="14290">MEYKEREKLKQIGYEELSKAKHLYQKAMVYLHRIILAHYWPARESIESLKNTKTLLKKIKGREYCVGYELDFDDYARHWLWANDKIPDLETYKCLCEYYVPEESKYLPKGYTKYVFT</sequence>
<gene>
    <name evidence="1" type="ORF">PNK_p0117</name>
</gene>
<reference evidence="2" key="1">
    <citation type="submission" date="2015-09" db="EMBL/GenBank/DDBJ databases">
        <authorList>
            <person name="Bertelli C."/>
        </authorList>
    </citation>
    <scope>NUCLEOTIDE SEQUENCE [LARGE SCALE GENOMIC DNA]</scope>
    <source>
        <strain evidence="2">KNic</strain>
        <plasmid evidence="2">pPNK</plasmid>
    </source>
</reference>
<protein>
    <submittedName>
        <fullName evidence="1">Uncharacterized protein</fullName>
    </submittedName>
</protein>
<name>A0A0U5JDX3_9BACT</name>
<dbReference type="PATRIC" id="fig|389348.3.peg.2887"/>
<dbReference type="Proteomes" id="UP000069902">
    <property type="component" value="Plasmid pPNK"/>
</dbReference>
<evidence type="ECO:0000313" key="2">
    <source>
        <dbReference type="Proteomes" id="UP000069902"/>
    </source>
</evidence>
<dbReference type="EMBL" id="LN879503">
    <property type="protein sequence ID" value="CUI18169.1"/>
    <property type="molecule type" value="Genomic_DNA"/>
</dbReference>
<dbReference type="RefSeq" id="WP_079992981.1">
    <property type="nucleotide sequence ID" value="NZ_LN879503.1"/>
</dbReference>
<proteinExistence type="predicted"/>
<keyword evidence="2" id="KW-1185">Reference proteome</keyword>
<organism evidence="1 2">
    <name type="scientific">Candidatus Protochlamydia naegleriophila</name>
    <dbReference type="NCBI Taxonomy" id="389348"/>
    <lineage>
        <taxon>Bacteria</taxon>
        <taxon>Pseudomonadati</taxon>
        <taxon>Chlamydiota</taxon>
        <taxon>Chlamydiia</taxon>
        <taxon>Parachlamydiales</taxon>
        <taxon>Parachlamydiaceae</taxon>
        <taxon>Candidatus Protochlamydia</taxon>
    </lineage>
</organism>
<geneLocation type="plasmid" evidence="2">
    <name>pPNK</name>
</geneLocation>
<dbReference type="InParanoid" id="A0A0U5JDX3"/>